<keyword evidence="2" id="KW-1185">Reference proteome</keyword>
<dbReference type="EMBL" id="OW150024">
    <property type="protein sequence ID" value="CAH2031428.1"/>
    <property type="molecule type" value="Genomic_DNA"/>
</dbReference>
<protein>
    <submittedName>
        <fullName evidence="1">Signal transduction protein</fullName>
    </submittedName>
</protein>
<accession>A0ABM9D892</accession>
<sequence>MNAASAITYAYIEHLKKSNPAVRLLSIDSAALVLSFLYQTFPLGVRSPITHDELASRLGDYLYAINSEYGLGTYEQTPKQYLDQWTGAGFLRKYISDQDEQVYEPTPAVGKVYEWIHSLTQRQFIGTESRILTILGLLKSMVTQTLQDPVEVVNELERQKAEIQARIDRIKQGGIEPHDPTRIIEQFYQVEDAVSQLLSDFSQIDKNFRDLNQKTKQTIATSHLPKGALLTEVFGDHEQIWKTSQGRTFKAFWELMMSPEMQAEMDKNIQHIYSLPEIKELAPTKLVFKTRQRLLEEGGHVYKSNSKLAEQLRRYLDTRVQAENRLIMELMRPIEEKVLAICLDEALLPARETFMEIPDTGIQCDLFMAHHLYPIPVPQSIDSSSVQAGEGTDADALLLFQQKFIDREQLRQNIGQALERQSQITLPRLLEEFPPEHGVAEIVTYLDIAHTSGGKHIVDTTTKDTVLVHRPDGTTKAVTMYRIIFSR</sequence>
<organism evidence="1 2">
    <name type="scientific">Trichlorobacter ammonificans</name>
    <dbReference type="NCBI Taxonomy" id="2916410"/>
    <lineage>
        <taxon>Bacteria</taxon>
        <taxon>Pseudomonadati</taxon>
        <taxon>Thermodesulfobacteriota</taxon>
        <taxon>Desulfuromonadia</taxon>
        <taxon>Geobacterales</taxon>
        <taxon>Geobacteraceae</taxon>
        <taxon>Trichlorobacter</taxon>
    </lineage>
</organism>
<name>A0ABM9D892_9BACT</name>
<dbReference type="Proteomes" id="UP001295463">
    <property type="component" value="Chromosome"/>
</dbReference>
<dbReference type="RefSeq" id="WP_305732251.1">
    <property type="nucleotide sequence ID" value="NZ_OW150024.1"/>
</dbReference>
<evidence type="ECO:0000313" key="2">
    <source>
        <dbReference type="Proteomes" id="UP001295463"/>
    </source>
</evidence>
<reference evidence="1 2" key="1">
    <citation type="submission" date="2022-03" db="EMBL/GenBank/DDBJ databases">
        <authorList>
            <person name="Koch H."/>
        </authorList>
    </citation>
    <scope>NUCLEOTIDE SEQUENCE [LARGE SCALE GENOMIC DNA]</scope>
    <source>
        <strain evidence="1 2">G1</strain>
    </source>
</reference>
<dbReference type="InterPro" id="IPR021804">
    <property type="entry name" value="DUF3375"/>
</dbReference>
<evidence type="ECO:0000313" key="1">
    <source>
        <dbReference type="EMBL" id="CAH2031428.1"/>
    </source>
</evidence>
<dbReference type="Pfam" id="PF11855">
    <property type="entry name" value="DUF3375"/>
    <property type="match status" value="1"/>
</dbReference>
<gene>
    <name evidence="1" type="ORF">GEAMG1_1596</name>
</gene>
<proteinExistence type="predicted"/>